<feature type="chain" id="PRO_5034590542" description="Lysozyme inhibitor LprI-like N-terminal domain-containing protein" evidence="1">
    <location>
        <begin position="21"/>
        <end position="130"/>
    </location>
</feature>
<sequence>MTLYKPAISGAVLCCSLAMAAAVEAESVAPFSECMDKAAGITSAMLDCIGAETKLQDARLNKAYQALMATLPPARKQQLQEAQRAWLQYRDANCGFYADPAGGAIATVNASDCFLSATAGRAKELERLKD</sequence>
<dbReference type="PANTHER" id="PTHR39176">
    <property type="entry name" value="PERIPLASMIC PROTEIN-RELATED"/>
    <property type="match status" value="1"/>
</dbReference>
<protein>
    <recommendedName>
        <fullName evidence="2">Lysozyme inhibitor LprI-like N-terminal domain-containing protein</fullName>
    </recommendedName>
</protein>
<feature type="domain" description="Lysozyme inhibitor LprI-like N-terminal" evidence="2">
    <location>
        <begin position="34"/>
        <end position="125"/>
    </location>
</feature>
<evidence type="ECO:0000313" key="4">
    <source>
        <dbReference type="Proteomes" id="UP000824988"/>
    </source>
</evidence>
<dbReference type="InterPro" id="IPR009739">
    <property type="entry name" value="LprI-like_N"/>
</dbReference>
<dbReference type="RefSeq" id="WP_246598826.1">
    <property type="nucleotide sequence ID" value="NZ_AP019782.1"/>
</dbReference>
<proteinExistence type="predicted"/>
<evidence type="ECO:0000256" key="1">
    <source>
        <dbReference type="SAM" id="SignalP"/>
    </source>
</evidence>
<evidence type="ECO:0000259" key="2">
    <source>
        <dbReference type="Pfam" id="PF07007"/>
    </source>
</evidence>
<name>A0A8D5AII3_9GAMM</name>
<dbReference type="PANTHER" id="PTHR39176:SF1">
    <property type="entry name" value="PERIPLASMIC PROTEIN"/>
    <property type="match status" value="1"/>
</dbReference>
<dbReference type="Proteomes" id="UP000824988">
    <property type="component" value="Chromosome"/>
</dbReference>
<reference evidence="3" key="1">
    <citation type="submission" date="2019-06" db="EMBL/GenBank/DDBJ databases">
        <title>Complete genome sequence of Methylogaea oryzae strain JCM16910.</title>
        <authorList>
            <person name="Asakawa S."/>
        </authorList>
    </citation>
    <scope>NUCLEOTIDE SEQUENCE</scope>
    <source>
        <strain evidence="3">E10</strain>
    </source>
</reference>
<dbReference type="AlphaFoldDB" id="A0A8D5AII3"/>
<accession>A0A8D5AII3</accession>
<evidence type="ECO:0000313" key="3">
    <source>
        <dbReference type="EMBL" id="BBL71381.1"/>
    </source>
</evidence>
<gene>
    <name evidence="3" type="ORF">MoryE10_19870</name>
</gene>
<keyword evidence="1" id="KW-0732">Signal</keyword>
<keyword evidence="4" id="KW-1185">Reference proteome</keyword>
<dbReference type="Pfam" id="PF07007">
    <property type="entry name" value="LprI"/>
    <property type="match status" value="1"/>
</dbReference>
<feature type="signal peptide" evidence="1">
    <location>
        <begin position="1"/>
        <end position="20"/>
    </location>
</feature>
<dbReference type="KEGG" id="moz:MoryE10_19870"/>
<organism evidence="3 4">
    <name type="scientific">Methylogaea oryzae</name>
    <dbReference type="NCBI Taxonomy" id="1295382"/>
    <lineage>
        <taxon>Bacteria</taxon>
        <taxon>Pseudomonadati</taxon>
        <taxon>Pseudomonadota</taxon>
        <taxon>Gammaproteobacteria</taxon>
        <taxon>Methylococcales</taxon>
        <taxon>Methylococcaceae</taxon>
        <taxon>Methylogaea</taxon>
    </lineage>
</organism>
<dbReference type="EMBL" id="AP019782">
    <property type="protein sequence ID" value="BBL71381.1"/>
    <property type="molecule type" value="Genomic_DNA"/>
</dbReference>